<comment type="caution">
    <text evidence="5">The sequence shown here is derived from an EMBL/GenBank/DDBJ whole genome shotgun (WGS) entry which is preliminary data.</text>
</comment>
<dbReference type="InterPro" id="IPR020845">
    <property type="entry name" value="AMP-binding_CS"/>
</dbReference>
<dbReference type="Proteomes" id="UP001431429">
    <property type="component" value="Unassembled WGS sequence"/>
</dbReference>
<dbReference type="Gene3D" id="3.40.50.12780">
    <property type="entry name" value="N-terminal domain of ligase-like"/>
    <property type="match status" value="1"/>
</dbReference>
<organism evidence="5 6">
    <name type="scientific">Streptomyces albipurpureus</name>
    <dbReference type="NCBI Taxonomy" id="2897419"/>
    <lineage>
        <taxon>Bacteria</taxon>
        <taxon>Bacillati</taxon>
        <taxon>Actinomycetota</taxon>
        <taxon>Actinomycetes</taxon>
        <taxon>Kitasatosporales</taxon>
        <taxon>Streptomycetaceae</taxon>
        <taxon>Streptomyces</taxon>
    </lineage>
</organism>
<name>A0ABT0UM88_9ACTN</name>
<dbReference type="InterPro" id="IPR045851">
    <property type="entry name" value="AMP-bd_C_sf"/>
</dbReference>
<evidence type="ECO:0000313" key="6">
    <source>
        <dbReference type="Proteomes" id="UP001431429"/>
    </source>
</evidence>
<gene>
    <name evidence="5" type="ORF">NBG84_14285</name>
</gene>
<dbReference type="InterPro" id="IPR000873">
    <property type="entry name" value="AMP-dep_synth/lig_dom"/>
</dbReference>
<evidence type="ECO:0000313" key="5">
    <source>
        <dbReference type="EMBL" id="MCM2389446.1"/>
    </source>
</evidence>
<dbReference type="PANTHER" id="PTHR43201">
    <property type="entry name" value="ACYL-COA SYNTHETASE"/>
    <property type="match status" value="1"/>
</dbReference>
<reference evidence="5" key="1">
    <citation type="submission" date="2022-06" db="EMBL/GenBank/DDBJ databases">
        <title>Genome public.</title>
        <authorList>
            <person name="Sun Q."/>
        </authorList>
    </citation>
    <scope>NUCLEOTIDE SEQUENCE</scope>
    <source>
        <strain evidence="5">CWNU-1</strain>
    </source>
</reference>
<dbReference type="SUPFAM" id="SSF56801">
    <property type="entry name" value="Acetyl-CoA synthetase-like"/>
    <property type="match status" value="1"/>
</dbReference>
<proteinExistence type="inferred from homology"/>
<dbReference type="GO" id="GO:0004467">
    <property type="term" value="F:long-chain fatty acid-CoA ligase activity"/>
    <property type="evidence" value="ECO:0007669"/>
    <property type="project" value="UniProtKB-EC"/>
</dbReference>
<keyword evidence="2 5" id="KW-0436">Ligase</keyword>
<feature type="domain" description="AMP-binding enzyme C-terminal" evidence="4">
    <location>
        <begin position="442"/>
        <end position="518"/>
    </location>
</feature>
<protein>
    <submittedName>
        <fullName evidence="5">Long-chain-fatty-acid--CoA ligase</fullName>
        <ecNumber evidence="5">6.2.1.3</ecNumber>
    </submittedName>
</protein>
<dbReference type="CDD" id="cd17631">
    <property type="entry name" value="FACL_FadD13-like"/>
    <property type="match status" value="1"/>
</dbReference>
<evidence type="ECO:0000259" key="3">
    <source>
        <dbReference type="Pfam" id="PF00501"/>
    </source>
</evidence>
<comment type="similarity">
    <text evidence="1">Belongs to the ATP-dependent AMP-binding enzyme family.</text>
</comment>
<evidence type="ECO:0000256" key="2">
    <source>
        <dbReference type="ARBA" id="ARBA00022598"/>
    </source>
</evidence>
<dbReference type="Pfam" id="PF00501">
    <property type="entry name" value="AMP-binding"/>
    <property type="match status" value="1"/>
</dbReference>
<dbReference type="Pfam" id="PF13193">
    <property type="entry name" value="AMP-binding_C"/>
    <property type="match status" value="1"/>
</dbReference>
<dbReference type="NCBIfam" id="NF004837">
    <property type="entry name" value="PRK06187.1"/>
    <property type="match status" value="1"/>
</dbReference>
<dbReference type="EMBL" id="JAMQAW010000011">
    <property type="protein sequence ID" value="MCM2389446.1"/>
    <property type="molecule type" value="Genomic_DNA"/>
</dbReference>
<evidence type="ECO:0000256" key="1">
    <source>
        <dbReference type="ARBA" id="ARBA00006432"/>
    </source>
</evidence>
<dbReference type="RefSeq" id="WP_250919795.1">
    <property type="nucleotide sequence ID" value="NZ_JAMQAW010000011.1"/>
</dbReference>
<dbReference type="EC" id="6.2.1.3" evidence="5"/>
<keyword evidence="6" id="KW-1185">Reference proteome</keyword>
<sequence>MMGQLTGRSVDAPLSSRRNHWVNHLERHGFQIPDRPALRFAGVTTAWGELRERVAALADALSRRGVGYGDRVAILMYNRPEFIETMLATNRLGAIAVPVNFRLSPKEMAFILDDCGADLLVAENALAAAAVDACAHMPGSLRLVVSGADTGAAGENAELYAHLMDDVGDPHPAVDVDEAAPALILYTSGTTGRPKGAVLSHQNLQGQALTITRAWRLWDGDEISLCASPLFHSGAIGSVIPLILIGGCLVIMPTGQLSAGQVLDTLESEKVTSAFLVPTLWQSLCDDPSVSSRDLSYLRITSWGAAPATDTLLNRMAEVFPGAVNVALFGQTEMSPVTCVLDGKDALRKLGSVGKPISSLAVRVVDDRMNDVAPGEVGEIVYRGPTMMTSYWNNPRATAEAFEGGWFHSGDLVRVDDEGFFYVVDRTKDMIISGGENIYCAEVENALAAHPNVLEISVIGRPHERWGETPVAVIVPRDPVAGLTVAEIRQWAQGRLAKYKLPTEVHIVRELPRNAGGKVVKGALRDTFGGR</sequence>
<accession>A0ABT0UM88</accession>
<dbReference type="InterPro" id="IPR025110">
    <property type="entry name" value="AMP-bd_C"/>
</dbReference>
<feature type="domain" description="AMP-dependent synthetase/ligase" evidence="3">
    <location>
        <begin position="26"/>
        <end position="392"/>
    </location>
</feature>
<evidence type="ECO:0000259" key="4">
    <source>
        <dbReference type="Pfam" id="PF13193"/>
    </source>
</evidence>
<dbReference type="Gene3D" id="3.30.300.30">
    <property type="match status" value="1"/>
</dbReference>
<dbReference type="PROSITE" id="PS00455">
    <property type="entry name" value="AMP_BINDING"/>
    <property type="match status" value="1"/>
</dbReference>
<dbReference type="InterPro" id="IPR042099">
    <property type="entry name" value="ANL_N_sf"/>
</dbReference>
<dbReference type="PANTHER" id="PTHR43201:SF5">
    <property type="entry name" value="MEDIUM-CHAIN ACYL-COA LIGASE ACSF2, MITOCHONDRIAL"/>
    <property type="match status" value="1"/>
</dbReference>